<feature type="transmembrane region" description="Helical" evidence="1">
    <location>
        <begin position="46"/>
        <end position="65"/>
    </location>
</feature>
<proteinExistence type="predicted"/>
<protein>
    <submittedName>
        <fullName evidence="2">Uncharacterized protein</fullName>
    </submittedName>
</protein>
<organism evidence="2 3">
    <name type="scientific">Aromatoleum anaerobium</name>
    <dbReference type="NCBI Taxonomy" id="182180"/>
    <lineage>
        <taxon>Bacteria</taxon>
        <taxon>Pseudomonadati</taxon>
        <taxon>Pseudomonadota</taxon>
        <taxon>Betaproteobacteria</taxon>
        <taxon>Rhodocyclales</taxon>
        <taxon>Rhodocyclaceae</taxon>
        <taxon>Aromatoleum</taxon>
    </lineage>
</organism>
<keyword evidence="1" id="KW-0472">Membrane</keyword>
<name>A0ABX1PFY5_9RHOO</name>
<dbReference type="Proteomes" id="UP000615989">
    <property type="component" value="Unassembled WGS sequence"/>
</dbReference>
<reference evidence="2" key="1">
    <citation type="submission" date="2019-12" db="EMBL/GenBank/DDBJ databases">
        <title>Comparative genomics gives insights into the taxonomy of the Azoarcus-Aromatoleum group and reveals separate origins of nif in the plant-associated Azoarcus and non-plant-associated Aromatoleum sub-groups.</title>
        <authorList>
            <person name="Lafos M."/>
            <person name="Maluk M."/>
            <person name="Batista M."/>
            <person name="Junghare M."/>
            <person name="Carmona M."/>
            <person name="Faoro H."/>
            <person name="Cruz L.M."/>
            <person name="Battistoni F."/>
            <person name="De Souza E."/>
            <person name="Pedrosa F."/>
            <person name="Chen W.-M."/>
            <person name="Poole P.S."/>
            <person name="Dixon R.A."/>
            <person name="James E.K."/>
        </authorList>
    </citation>
    <scope>NUCLEOTIDE SEQUENCE</scope>
    <source>
        <strain evidence="2">LuFRes1</strain>
    </source>
</reference>
<accession>A0ABX1PFY5</accession>
<gene>
    <name evidence="2" type="ORF">GO606_01485</name>
</gene>
<evidence type="ECO:0000313" key="3">
    <source>
        <dbReference type="Proteomes" id="UP000615989"/>
    </source>
</evidence>
<keyword evidence="3" id="KW-1185">Reference proteome</keyword>
<dbReference type="RefSeq" id="WP_169116834.1">
    <property type="nucleotide sequence ID" value="NZ_WTVG02000038.1"/>
</dbReference>
<keyword evidence="1" id="KW-0812">Transmembrane</keyword>
<keyword evidence="1" id="KW-1133">Transmembrane helix</keyword>
<evidence type="ECO:0000313" key="2">
    <source>
        <dbReference type="EMBL" id="NMG23409.1"/>
    </source>
</evidence>
<evidence type="ECO:0000256" key="1">
    <source>
        <dbReference type="SAM" id="Phobius"/>
    </source>
</evidence>
<dbReference type="EMBL" id="WTVG01000003">
    <property type="protein sequence ID" value="NMG23409.1"/>
    <property type="molecule type" value="Genomic_DNA"/>
</dbReference>
<sequence>MQRDPRFEALLKNLNHNPSKPAGLLQKLGAIAAAAVIFGLALTFSVIFFAVVVAAGAVIWGYVWWKTRDLRKVMRATQAQARTSAQRDPKPGQGIVIEGEVVREVREEDERRDGTRD</sequence>
<comment type="caution">
    <text evidence="2">The sequence shown here is derived from an EMBL/GenBank/DDBJ whole genome shotgun (WGS) entry which is preliminary data.</text>
</comment>